<dbReference type="EMBL" id="BOMB01000032">
    <property type="protein sequence ID" value="GID14587.1"/>
    <property type="molecule type" value="Genomic_DNA"/>
</dbReference>
<proteinExistence type="inferred from homology"/>
<keyword evidence="5" id="KW-1185">Reference proteome</keyword>
<dbReference type="RefSeq" id="WP_203662410.1">
    <property type="nucleotide sequence ID" value="NZ_BAAAZM010000017.1"/>
</dbReference>
<name>A0A8J3NEX2_9ACTN</name>
<dbReference type="InterPro" id="IPR009430">
    <property type="entry name" value="GvpL/GvpF"/>
</dbReference>
<organism evidence="4 5">
    <name type="scientific">Actinocatenispora rupis</name>
    <dbReference type="NCBI Taxonomy" id="519421"/>
    <lineage>
        <taxon>Bacteria</taxon>
        <taxon>Bacillati</taxon>
        <taxon>Actinomycetota</taxon>
        <taxon>Actinomycetes</taxon>
        <taxon>Micromonosporales</taxon>
        <taxon>Micromonosporaceae</taxon>
        <taxon>Actinocatenispora</taxon>
    </lineage>
</organism>
<gene>
    <name evidence="4" type="ORF">Aru02nite_54760</name>
</gene>
<protein>
    <submittedName>
        <fullName evidence="4">Gas vesicle protein</fullName>
    </submittedName>
</protein>
<dbReference type="AlphaFoldDB" id="A0A8J3NEX2"/>
<dbReference type="PANTHER" id="PTHR36852">
    <property type="entry name" value="PROTEIN GVPL 2"/>
    <property type="match status" value="1"/>
</dbReference>
<reference evidence="4" key="1">
    <citation type="submission" date="2021-01" db="EMBL/GenBank/DDBJ databases">
        <title>Whole genome shotgun sequence of Actinocatenispora rupis NBRC 107355.</title>
        <authorList>
            <person name="Komaki H."/>
            <person name="Tamura T."/>
        </authorList>
    </citation>
    <scope>NUCLEOTIDE SEQUENCE</scope>
    <source>
        <strain evidence="4">NBRC 107355</strain>
    </source>
</reference>
<comment type="subcellular location">
    <subcellularLocation>
        <location evidence="2">Gas vesicle</location>
    </subcellularLocation>
</comment>
<comment type="similarity">
    <text evidence="3">Belongs to the gas vesicle GvpF/GvpL family.</text>
</comment>
<sequence length="243" mass="26545">MTAVWVYAVTEARTPPTERGVHGEPLRTVRCGDLTAVVGTVPDTEYGPEPLRRNLIDALWLEQVARAHHRVVTAAARDGPVVPQHLATVYADDAGVTALLRNHPAELHAILDRLTGRAEWGVKAYAPSVVPEETTEQPSGVADLARERARRTAVAEFRRVGAAVAERVDAWLAPLAVARCRHEDGDPWEADAPDPPVLNASYLVDDARRGEFADRVGAVARTDRVELSGPWPPYSFAELPKHE</sequence>
<dbReference type="PANTHER" id="PTHR36852:SF1">
    <property type="entry name" value="PROTEIN GVPL 2"/>
    <property type="match status" value="1"/>
</dbReference>
<dbReference type="Proteomes" id="UP000612808">
    <property type="component" value="Unassembled WGS sequence"/>
</dbReference>
<evidence type="ECO:0000256" key="2">
    <source>
        <dbReference type="ARBA" id="ARBA00035108"/>
    </source>
</evidence>
<keyword evidence="1" id="KW-0304">Gas vesicle</keyword>
<evidence type="ECO:0000256" key="3">
    <source>
        <dbReference type="ARBA" id="ARBA00035643"/>
    </source>
</evidence>
<dbReference type="Pfam" id="PF06386">
    <property type="entry name" value="GvpL_GvpF"/>
    <property type="match status" value="1"/>
</dbReference>
<accession>A0A8J3NEX2</accession>
<comment type="caution">
    <text evidence="4">The sequence shown here is derived from an EMBL/GenBank/DDBJ whole genome shotgun (WGS) entry which is preliminary data.</text>
</comment>
<dbReference type="GO" id="GO:0031412">
    <property type="term" value="P:gas vesicle organization"/>
    <property type="evidence" value="ECO:0007669"/>
    <property type="project" value="InterPro"/>
</dbReference>
<evidence type="ECO:0000313" key="4">
    <source>
        <dbReference type="EMBL" id="GID14587.1"/>
    </source>
</evidence>
<dbReference type="GO" id="GO:0031411">
    <property type="term" value="C:gas vesicle"/>
    <property type="evidence" value="ECO:0007669"/>
    <property type="project" value="UniProtKB-SubCell"/>
</dbReference>
<evidence type="ECO:0000256" key="1">
    <source>
        <dbReference type="ARBA" id="ARBA00022987"/>
    </source>
</evidence>
<evidence type="ECO:0000313" key="5">
    <source>
        <dbReference type="Proteomes" id="UP000612808"/>
    </source>
</evidence>